<protein>
    <submittedName>
        <fullName evidence="1">Uncharacterized protein</fullName>
    </submittedName>
</protein>
<dbReference type="Proteomes" id="UP000298663">
    <property type="component" value="Unassembled WGS sequence"/>
</dbReference>
<name>A0A4U5PIZ2_STECR</name>
<evidence type="ECO:0000313" key="2">
    <source>
        <dbReference type="Proteomes" id="UP000298663"/>
    </source>
</evidence>
<keyword evidence="2" id="KW-1185">Reference proteome</keyword>
<proteinExistence type="predicted"/>
<organism evidence="1 2">
    <name type="scientific">Steinernema carpocapsae</name>
    <name type="common">Entomopathogenic nematode</name>
    <dbReference type="NCBI Taxonomy" id="34508"/>
    <lineage>
        <taxon>Eukaryota</taxon>
        <taxon>Metazoa</taxon>
        <taxon>Ecdysozoa</taxon>
        <taxon>Nematoda</taxon>
        <taxon>Chromadorea</taxon>
        <taxon>Rhabditida</taxon>
        <taxon>Tylenchina</taxon>
        <taxon>Panagrolaimomorpha</taxon>
        <taxon>Strongyloidoidea</taxon>
        <taxon>Steinernematidae</taxon>
        <taxon>Steinernema</taxon>
    </lineage>
</organism>
<dbReference type="AlphaFoldDB" id="A0A4U5PIZ2"/>
<sequence length="67" mass="8027">MWMVMGEYRYVNYNQWQMSNVYRRRLIVVDTQPDHKKVPQKVQTDEEGNECLRPTNTVFTACPSSTR</sequence>
<reference evidence="1 2" key="1">
    <citation type="journal article" date="2015" name="Genome Biol.">
        <title>Comparative genomics of Steinernema reveals deeply conserved gene regulatory networks.</title>
        <authorList>
            <person name="Dillman A.R."/>
            <person name="Macchietto M."/>
            <person name="Porter C.F."/>
            <person name="Rogers A."/>
            <person name="Williams B."/>
            <person name="Antoshechkin I."/>
            <person name="Lee M.M."/>
            <person name="Goodwin Z."/>
            <person name="Lu X."/>
            <person name="Lewis E.E."/>
            <person name="Goodrich-Blair H."/>
            <person name="Stock S.P."/>
            <person name="Adams B.J."/>
            <person name="Sternberg P.W."/>
            <person name="Mortazavi A."/>
        </authorList>
    </citation>
    <scope>NUCLEOTIDE SEQUENCE [LARGE SCALE GENOMIC DNA]</scope>
    <source>
        <strain evidence="1 2">ALL</strain>
    </source>
</reference>
<evidence type="ECO:0000313" key="1">
    <source>
        <dbReference type="EMBL" id="TKR96609.1"/>
    </source>
</evidence>
<comment type="caution">
    <text evidence="1">The sequence shown here is derived from an EMBL/GenBank/DDBJ whole genome shotgun (WGS) entry which is preliminary data.</text>
</comment>
<dbReference type="EMBL" id="AZBU02000002">
    <property type="protein sequence ID" value="TKR96609.1"/>
    <property type="molecule type" value="Genomic_DNA"/>
</dbReference>
<gene>
    <name evidence="1" type="ORF">L596_010607</name>
</gene>
<reference evidence="1 2" key="2">
    <citation type="journal article" date="2019" name="G3 (Bethesda)">
        <title>Hybrid Assembly of the Genome of the Entomopathogenic Nematode Steinernema carpocapsae Identifies the X-Chromosome.</title>
        <authorList>
            <person name="Serra L."/>
            <person name="Macchietto M."/>
            <person name="Macias-Munoz A."/>
            <person name="McGill C.J."/>
            <person name="Rodriguez I.M."/>
            <person name="Rodriguez B."/>
            <person name="Murad R."/>
            <person name="Mortazavi A."/>
        </authorList>
    </citation>
    <scope>NUCLEOTIDE SEQUENCE [LARGE SCALE GENOMIC DNA]</scope>
    <source>
        <strain evidence="1 2">ALL</strain>
    </source>
</reference>
<accession>A0A4U5PIZ2</accession>